<dbReference type="InterPro" id="IPR046373">
    <property type="entry name" value="Acyl-CoA_Oxase/DH_mid-dom_sf"/>
</dbReference>
<dbReference type="RefSeq" id="WP_092105475.1">
    <property type="nucleotide sequence ID" value="NZ_LT629739.1"/>
</dbReference>
<dbReference type="PANTHER" id="PTHR43292:SF3">
    <property type="entry name" value="ACYL-COA DEHYDROGENASE FADE29"/>
    <property type="match status" value="1"/>
</dbReference>
<comment type="similarity">
    <text evidence="2 6">Belongs to the acyl-CoA dehydrogenase family.</text>
</comment>
<dbReference type="InterPro" id="IPR009100">
    <property type="entry name" value="AcylCoA_DH/oxidase_NM_dom_sf"/>
</dbReference>
<keyword evidence="11" id="KW-1185">Reference proteome</keyword>
<reference evidence="10" key="1">
    <citation type="submission" date="2016-10" db="EMBL/GenBank/DDBJ databases">
        <authorList>
            <person name="Varghese N."/>
            <person name="Submissions S."/>
        </authorList>
    </citation>
    <scope>NUCLEOTIDE SEQUENCE [LARGE SCALE GENOMIC DNA]</scope>
    <source>
        <strain evidence="10">DSM 22082</strain>
    </source>
</reference>
<evidence type="ECO:0000256" key="2">
    <source>
        <dbReference type="ARBA" id="ARBA00009347"/>
    </source>
</evidence>
<comment type="cofactor">
    <cofactor evidence="1 6">
        <name>FAD</name>
        <dbReference type="ChEBI" id="CHEBI:57692"/>
    </cofactor>
</comment>
<protein>
    <submittedName>
        <fullName evidence="10">Acyl-CoA dehydrogenase</fullName>
    </submittedName>
</protein>
<dbReference type="GO" id="GO:0050660">
    <property type="term" value="F:flavin adenine dinucleotide binding"/>
    <property type="evidence" value="ECO:0007669"/>
    <property type="project" value="InterPro"/>
</dbReference>
<feature type="domain" description="Acyl-CoA oxidase/dehydrogenase middle" evidence="8">
    <location>
        <begin position="125"/>
        <end position="217"/>
    </location>
</feature>
<dbReference type="InterPro" id="IPR009075">
    <property type="entry name" value="AcylCo_DH/oxidase_C"/>
</dbReference>
<gene>
    <name evidence="10" type="ORF">SAMN04489751_2137</name>
</gene>
<sequence length="410" mass="44723">MEFSESPEVADFRTEVRAWMAENLPKLSWPEPPELEAKLPFWRTYQRMLFEAGYAGLSWSPEFGGQGIDERRASVFTEEAQSAGAPERLNTIGEDFAGPTIAHFGTQEQKDAHLRRILAGEDIWCQLFSEPESGSDLASLRTKAVKVDGGYRITGQKIWTSRAQLASFAILLARTGGGERHKGITYFLLPMDAEGVTVRPLAHMLGEAEFNEVFLDEVFLPDSAVVGDVDGGWKVAMGTLGFERVAIATGRVNTGQEIETLMSQIREARGPDSAALASDPRVRSAVADLYGRVVVHGAISQRVITGAADGQPPGEVTSIGKLYFCPLVDDMTDFALSLQSLDGQYDLDDEFAGIEEPDHDAFGGDPATTDTPSRHWLRLANQGRGTAIAGGSTFIQRNIVSERILGMPRK</sequence>
<organism evidence="10 11">
    <name type="scientific">Brevibacterium sandarakinum</name>
    <dbReference type="NCBI Taxonomy" id="629680"/>
    <lineage>
        <taxon>Bacteria</taxon>
        <taxon>Bacillati</taxon>
        <taxon>Actinomycetota</taxon>
        <taxon>Actinomycetes</taxon>
        <taxon>Micrococcales</taxon>
        <taxon>Brevibacteriaceae</taxon>
        <taxon>Brevibacterium</taxon>
    </lineage>
</organism>
<keyword evidence="3 6" id="KW-0285">Flavoprotein</keyword>
<dbReference type="OrthoDB" id="2769798at2"/>
<dbReference type="STRING" id="629680.SAMN04489751_2137"/>
<dbReference type="PANTHER" id="PTHR43292">
    <property type="entry name" value="ACYL-COA DEHYDROGENASE"/>
    <property type="match status" value="1"/>
</dbReference>
<evidence type="ECO:0000313" key="11">
    <source>
        <dbReference type="Proteomes" id="UP000199700"/>
    </source>
</evidence>
<dbReference type="InterPro" id="IPR036250">
    <property type="entry name" value="AcylCo_DH-like_C"/>
</dbReference>
<feature type="domain" description="Acyl-CoA dehydrogenase/oxidase C-terminal" evidence="7">
    <location>
        <begin position="231"/>
        <end position="405"/>
    </location>
</feature>
<dbReference type="InterPro" id="IPR052161">
    <property type="entry name" value="Mycobact_Acyl-CoA_DH"/>
</dbReference>
<dbReference type="Gene3D" id="1.20.140.10">
    <property type="entry name" value="Butyryl-CoA Dehydrogenase, subunit A, domain 3"/>
    <property type="match status" value="1"/>
</dbReference>
<evidence type="ECO:0000256" key="1">
    <source>
        <dbReference type="ARBA" id="ARBA00001974"/>
    </source>
</evidence>
<dbReference type="GO" id="GO:0016627">
    <property type="term" value="F:oxidoreductase activity, acting on the CH-CH group of donors"/>
    <property type="evidence" value="ECO:0007669"/>
    <property type="project" value="InterPro"/>
</dbReference>
<evidence type="ECO:0000256" key="4">
    <source>
        <dbReference type="ARBA" id="ARBA00022827"/>
    </source>
</evidence>
<proteinExistence type="inferred from homology"/>
<evidence type="ECO:0000259" key="8">
    <source>
        <dbReference type="Pfam" id="PF02770"/>
    </source>
</evidence>
<dbReference type="InterPro" id="IPR013786">
    <property type="entry name" value="AcylCoA_DH/ox_N"/>
</dbReference>
<dbReference type="AlphaFoldDB" id="A0A1H1SM11"/>
<name>A0A1H1SM11_BRESA</name>
<dbReference type="Pfam" id="PF02771">
    <property type="entry name" value="Acyl-CoA_dh_N"/>
    <property type="match status" value="1"/>
</dbReference>
<evidence type="ECO:0000313" key="10">
    <source>
        <dbReference type="EMBL" id="SDS49054.1"/>
    </source>
</evidence>
<dbReference type="InterPro" id="IPR006091">
    <property type="entry name" value="Acyl-CoA_Oxase/DH_mid-dom"/>
</dbReference>
<evidence type="ECO:0000256" key="3">
    <source>
        <dbReference type="ARBA" id="ARBA00022630"/>
    </source>
</evidence>
<dbReference type="Gene3D" id="1.10.540.10">
    <property type="entry name" value="Acyl-CoA dehydrogenase/oxidase, N-terminal domain"/>
    <property type="match status" value="1"/>
</dbReference>
<dbReference type="Gene3D" id="2.40.110.10">
    <property type="entry name" value="Butyryl-CoA Dehydrogenase, subunit A, domain 2"/>
    <property type="match status" value="1"/>
</dbReference>
<evidence type="ECO:0000259" key="7">
    <source>
        <dbReference type="Pfam" id="PF00441"/>
    </source>
</evidence>
<dbReference type="SUPFAM" id="SSF56645">
    <property type="entry name" value="Acyl-CoA dehydrogenase NM domain-like"/>
    <property type="match status" value="1"/>
</dbReference>
<dbReference type="Pfam" id="PF02770">
    <property type="entry name" value="Acyl-CoA_dh_M"/>
    <property type="match status" value="1"/>
</dbReference>
<accession>A0A1H1SM11</accession>
<keyword evidence="5 6" id="KW-0560">Oxidoreductase</keyword>
<dbReference type="EMBL" id="LT629739">
    <property type="protein sequence ID" value="SDS49054.1"/>
    <property type="molecule type" value="Genomic_DNA"/>
</dbReference>
<dbReference type="FunFam" id="2.40.110.10:FF:000011">
    <property type="entry name" value="Acyl-CoA dehydrogenase FadE34"/>
    <property type="match status" value="1"/>
</dbReference>
<dbReference type="InterPro" id="IPR037069">
    <property type="entry name" value="AcylCoA_DH/ox_N_sf"/>
</dbReference>
<feature type="domain" description="Acyl-CoA dehydrogenase/oxidase N-terminal" evidence="9">
    <location>
        <begin position="7"/>
        <end position="121"/>
    </location>
</feature>
<dbReference type="Pfam" id="PF00441">
    <property type="entry name" value="Acyl-CoA_dh_1"/>
    <property type="match status" value="1"/>
</dbReference>
<keyword evidence="4 6" id="KW-0274">FAD</keyword>
<dbReference type="GO" id="GO:0005886">
    <property type="term" value="C:plasma membrane"/>
    <property type="evidence" value="ECO:0007669"/>
    <property type="project" value="TreeGrafter"/>
</dbReference>
<evidence type="ECO:0000259" key="9">
    <source>
        <dbReference type="Pfam" id="PF02771"/>
    </source>
</evidence>
<dbReference type="Proteomes" id="UP000199700">
    <property type="component" value="Chromosome"/>
</dbReference>
<evidence type="ECO:0000256" key="5">
    <source>
        <dbReference type="ARBA" id="ARBA00023002"/>
    </source>
</evidence>
<dbReference type="SUPFAM" id="SSF47203">
    <property type="entry name" value="Acyl-CoA dehydrogenase C-terminal domain-like"/>
    <property type="match status" value="1"/>
</dbReference>
<evidence type="ECO:0000256" key="6">
    <source>
        <dbReference type="RuleBase" id="RU362125"/>
    </source>
</evidence>